<dbReference type="KEGG" id="aten:116301698"/>
<feature type="domain" description="DDB1- and CUL4-associated factor 15 WD40 repeat-containing" evidence="2">
    <location>
        <begin position="29"/>
        <end position="218"/>
    </location>
</feature>
<dbReference type="Proteomes" id="UP000515163">
    <property type="component" value="Unplaced"/>
</dbReference>
<dbReference type="InterPro" id="IPR047319">
    <property type="entry name" value="DCAF15_C"/>
</dbReference>
<organism evidence="3 4">
    <name type="scientific">Actinia tenebrosa</name>
    <name type="common">Australian red waratah sea anemone</name>
    <dbReference type="NCBI Taxonomy" id="6105"/>
    <lineage>
        <taxon>Eukaryota</taxon>
        <taxon>Metazoa</taxon>
        <taxon>Cnidaria</taxon>
        <taxon>Anthozoa</taxon>
        <taxon>Hexacorallia</taxon>
        <taxon>Actiniaria</taxon>
        <taxon>Actiniidae</taxon>
        <taxon>Actinia</taxon>
    </lineage>
</organism>
<dbReference type="RefSeq" id="XP_031566653.1">
    <property type="nucleotide sequence ID" value="XM_031710793.1"/>
</dbReference>
<evidence type="ECO:0000313" key="3">
    <source>
        <dbReference type="Proteomes" id="UP000515163"/>
    </source>
</evidence>
<dbReference type="CDD" id="cd20913">
    <property type="entry name" value="DCAF15-CTD"/>
    <property type="match status" value="1"/>
</dbReference>
<protein>
    <submittedName>
        <fullName evidence="4">Uncharacterized protein LOC116301698</fullName>
    </submittedName>
</protein>
<evidence type="ECO:0000256" key="1">
    <source>
        <dbReference type="SAM" id="MobiDB-lite"/>
    </source>
</evidence>
<proteinExistence type="predicted"/>
<dbReference type="FunCoup" id="A0A6P8IJM5">
    <property type="interactions" value="191"/>
</dbReference>
<evidence type="ECO:0000259" key="2">
    <source>
        <dbReference type="Pfam" id="PF14939"/>
    </source>
</evidence>
<sequence>MKTAAKNQVQKLALRQVCGSLQPFSRSNPVRLFTKYSQKCCFKLSDILDKKGEIRDGHVILGFTKDGTHLISYSLVIDTRLELPQPVYTYTLHWWRFQYSKPLFKVQSATLFYDQPISHALHLIVSQSPDEKQVIVWGRGPTSKEEQTCRCYVTVCAAPPNKPCDKCKAYSNKPCHEHSYSAHIMYDSLPPYPVFLPSICLQIPGTVFFNSGDSLIAFKCVPCVNDFEVENAIHEFKNSHQLPGDLSGHGPSEVEEIPTIQKQMVSDDNNDTDCINLREGNKEDVDYGNGDEPCKTKKDSICELESLTTGLIIEQHDKNRNRTPPLVPSVSPRSSLMPSPNTSPMSSFGTILSTTESRLSCDSLTTYSYRKFTTPCDVQDNSFDTSDETVEVPALVMHGTQELESVIYSEHKGPNSSSGPSILVCQALLDMEQCISELIASNEDLYHRYKSLRDYDCQFLGVCEDTGDVIVMVKILMFAKPTRSSLSDGLQVSPSPLLQQTGFVFSWNVWNGTLQTLYCLETQDHPQGKSLSRSESTVEYARSLRQGTTVPVGFSSQVRVFSNYTVFTEKSLKYLLHPFLPIIIIL</sequence>
<dbReference type="GeneID" id="116301698"/>
<feature type="region of interest" description="Disordered" evidence="1">
    <location>
        <begin position="319"/>
        <end position="345"/>
    </location>
</feature>
<dbReference type="Pfam" id="PF14939">
    <property type="entry name" value="DCAF15_WD40"/>
    <property type="match status" value="1"/>
</dbReference>
<dbReference type="OrthoDB" id="5960162at2759"/>
<dbReference type="InterPro" id="IPR038914">
    <property type="entry name" value="DCAF15"/>
</dbReference>
<dbReference type="GO" id="GO:0016567">
    <property type="term" value="P:protein ubiquitination"/>
    <property type="evidence" value="ECO:0007669"/>
    <property type="project" value="InterPro"/>
</dbReference>
<dbReference type="AlphaFoldDB" id="A0A6P8IJM5"/>
<keyword evidence="3" id="KW-1185">Reference proteome</keyword>
<dbReference type="PANTHER" id="PTHR28541:SF1">
    <property type="entry name" value="DDB1- AND CUL4-ASSOCIATED FACTOR 15"/>
    <property type="match status" value="1"/>
</dbReference>
<reference evidence="4" key="1">
    <citation type="submission" date="2025-08" db="UniProtKB">
        <authorList>
            <consortium name="RefSeq"/>
        </authorList>
    </citation>
    <scope>IDENTIFICATION</scope>
    <source>
        <tissue evidence="4">Tentacle</tissue>
    </source>
</reference>
<feature type="compositionally biased region" description="Low complexity" evidence="1">
    <location>
        <begin position="328"/>
        <end position="340"/>
    </location>
</feature>
<dbReference type="InParanoid" id="A0A6P8IJM5"/>
<dbReference type="PANTHER" id="PTHR28541">
    <property type="entry name" value="DDB1- AND CUL4-ASSOCIATED FACTOR 15"/>
    <property type="match status" value="1"/>
</dbReference>
<dbReference type="InterPro" id="IPR032734">
    <property type="entry name" value="DCAF15_WD40"/>
</dbReference>
<evidence type="ECO:0000313" key="4">
    <source>
        <dbReference type="RefSeq" id="XP_031566653.1"/>
    </source>
</evidence>
<dbReference type="GO" id="GO:0080008">
    <property type="term" value="C:Cul4-RING E3 ubiquitin ligase complex"/>
    <property type="evidence" value="ECO:0007669"/>
    <property type="project" value="TreeGrafter"/>
</dbReference>
<name>A0A6P8IJM5_ACTTE</name>
<accession>A0A6P8IJM5</accession>
<gene>
    <name evidence="4" type="primary">LOC116301698</name>
</gene>
<dbReference type="CDD" id="cd20917">
    <property type="entry name" value="DCAF15-NTD"/>
    <property type="match status" value="1"/>
</dbReference>